<organism evidence="1">
    <name type="scientific">bioreactor metagenome</name>
    <dbReference type="NCBI Taxonomy" id="1076179"/>
    <lineage>
        <taxon>unclassified sequences</taxon>
        <taxon>metagenomes</taxon>
        <taxon>ecological metagenomes</taxon>
    </lineage>
</organism>
<dbReference type="AlphaFoldDB" id="A0A645F8P7"/>
<gene>
    <name evidence="1" type="ORF">SDC9_158015</name>
</gene>
<evidence type="ECO:0000313" key="1">
    <source>
        <dbReference type="EMBL" id="MPN10718.1"/>
    </source>
</evidence>
<reference evidence="1" key="1">
    <citation type="submission" date="2019-08" db="EMBL/GenBank/DDBJ databases">
        <authorList>
            <person name="Kucharzyk K."/>
            <person name="Murdoch R.W."/>
            <person name="Higgins S."/>
            <person name="Loffler F."/>
        </authorList>
    </citation>
    <scope>NUCLEOTIDE SEQUENCE</scope>
</reference>
<accession>A0A645F8P7</accession>
<sequence>MTKSVNALDQNAGKLNHQLISIDAKLSYNKMIGHTLVEFKNVLEAYSEAAATNTGERIETVGSLTLRYVNNRIVEESDAEQKTFTSFNYKGDTLDSSKVYQEGNLLYEYQYYPNNMIKKSLEYKAGKLFMEYVYDVKCEVKEVFKYDNGKKAKVSF</sequence>
<comment type="caution">
    <text evidence="1">The sequence shown here is derived from an EMBL/GenBank/DDBJ whole genome shotgun (WGS) entry which is preliminary data.</text>
</comment>
<dbReference type="EMBL" id="VSSQ01056883">
    <property type="protein sequence ID" value="MPN10718.1"/>
    <property type="molecule type" value="Genomic_DNA"/>
</dbReference>
<proteinExistence type="predicted"/>
<name>A0A645F8P7_9ZZZZ</name>
<protein>
    <submittedName>
        <fullName evidence="1">Uncharacterized protein</fullName>
    </submittedName>
</protein>